<dbReference type="EMBL" id="JBHUHV010000024">
    <property type="protein sequence ID" value="MFD2066828.1"/>
    <property type="molecule type" value="Genomic_DNA"/>
</dbReference>
<evidence type="ECO:0000313" key="2">
    <source>
        <dbReference type="EMBL" id="MFD2066828.1"/>
    </source>
</evidence>
<keyword evidence="1" id="KW-0812">Transmembrane</keyword>
<feature type="transmembrane region" description="Helical" evidence="1">
    <location>
        <begin position="129"/>
        <end position="149"/>
    </location>
</feature>
<keyword evidence="3" id="KW-1185">Reference proteome</keyword>
<protein>
    <recommendedName>
        <fullName evidence="4">Multidrug transporter</fullName>
    </recommendedName>
</protein>
<feature type="transmembrane region" description="Helical" evidence="1">
    <location>
        <begin position="21"/>
        <end position="40"/>
    </location>
</feature>
<keyword evidence="1" id="KW-0472">Membrane</keyword>
<keyword evidence="1" id="KW-1133">Transmembrane helix</keyword>
<feature type="transmembrane region" description="Helical" evidence="1">
    <location>
        <begin position="94"/>
        <end position="117"/>
    </location>
</feature>
<name>A0ABW4WVQ2_9BACT</name>
<proteinExistence type="predicted"/>
<evidence type="ECO:0000256" key="1">
    <source>
        <dbReference type="SAM" id="Phobius"/>
    </source>
</evidence>
<sequence length="255" mass="28642">MRQFDLSIRVCPSSVIKVIGWIVFTTIALAIVGLFFRFYIVHNDVYGLVPKFNLDAENTVPAFVSSINLFIAAGILALISLFKKKTKDKYWKQWVILSCLFFLLSLDEAASIHEMMAGRTQVLLNLPGAAYYTGVILFTTIVILFLLYFKNFILMLPHKTRMRFMVAGTVYISGVIGGEALGGYTYDLYGMGSMTYNLAVVVEESLEMLGILLFIKAQLCYMEESLLDKGELFQSVPNHKKSVKPANRSVPIETV</sequence>
<comment type="caution">
    <text evidence="2">The sequence shown here is derived from an EMBL/GenBank/DDBJ whole genome shotgun (WGS) entry which is preliminary data.</text>
</comment>
<dbReference type="RefSeq" id="WP_229961485.1">
    <property type="nucleotide sequence ID" value="NZ_JAJJWI010000013.1"/>
</dbReference>
<evidence type="ECO:0000313" key="3">
    <source>
        <dbReference type="Proteomes" id="UP001597369"/>
    </source>
</evidence>
<feature type="transmembrane region" description="Helical" evidence="1">
    <location>
        <begin position="161"/>
        <end position="184"/>
    </location>
</feature>
<feature type="transmembrane region" description="Helical" evidence="1">
    <location>
        <begin position="60"/>
        <end position="82"/>
    </location>
</feature>
<reference evidence="3" key="1">
    <citation type="journal article" date="2019" name="Int. J. Syst. Evol. Microbiol.">
        <title>The Global Catalogue of Microorganisms (GCM) 10K type strain sequencing project: providing services to taxonomists for standard genome sequencing and annotation.</title>
        <authorList>
            <consortium name="The Broad Institute Genomics Platform"/>
            <consortium name="The Broad Institute Genome Sequencing Center for Infectious Disease"/>
            <person name="Wu L."/>
            <person name="Ma J."/>
        </authorList>
    </citation>
    <scope>NUCLEOTIDE SEQUENCE [LARGE SCALE GENOMIC DNA]</scope>
    <source>
        <strain evidence="3">JCM 16545</strain>
    </source>
</reference>
<organism evidence="2 3">
    <name type="scientific">Pontibacter silvestris</name>
    <dbReference type="NCBI Taxonomy" id="2305183"/>
    <lineage>
        <taxon>Bacteria</taxon>
        <taxon>Pseudomonadati</taxon>
        <taxon>Bacteroidota</taxon>
        <taxon>Cytophagia</taxon>
        <taxon>Cytophagales</taxon>
        <taxon>Hymenobacteraceae</taxon>
        <taxon>Pontibacter</taxon>
    </lineage>
</organism>
<accession>A0ABW4WVQ2</accession>
<evidence type="ECO:0008006" key="4">
    <source>
        <dbReference type="Google" id="ProtNLM"/>
    </source>
</evidence>
<gene>
    <name evidence="2" type="ORF">ACFSKU_08025</name>
</gene>
<dbReference type="Proteomes" id="UP001597369">
    <property type="component" value="Unassembled WGS sequence"/>
</dbReference>